<reference evidence="4" key="1">
    <citation type="journal article" date="2021" name="PeerJ">
        <title>Extensive microbial diversity within the chicken gut microbiome revealed by metagenomics and culture.</title>
        <authorList>
            <person name="Gilroy R."/>
            <person name="Ravi A."/>
            <person name="Getino M."/>
            <person name="Pursley I."/>
            <person name="Horton D.L."/>
            <person name="Alikhan N.F."/>
            <person name="Baker D."/>
            <person name="Gharbi K."/>
            <person name="Hall N."/>
            <person name="Watson M."/>
            <person name="Adriaenssens E.M."/>
            <person name="Foster-Nyarko E."/>
            <person name="Jarju S."/>
            <person name="Secka A."/>
            <person name="Antonio M."/>
            <person name="Oren A."/>
            <person name="Chaudhuri R.R."/>
            <person name="La Ragione R."/>
            <person name="Hildebrand F."/>
            <person name="Pallen M.J."/>
        </authorList>
    </citation>
    <scope>NUCLEOTIDE SEQUENCE</scope>
    <source>
        <strain evidence="4">2239</strain>
    </source>
</reference>
<dbReference type="AlphaFoldDB" id="A0A9D1V5N7"/>
<feature type="transmembrane region" description="Helical" evidence="2">
    <location>
        <begin position="87"/>
        <end position="109"/>
    </location>
</feature>
<keyword evidence="2" id="KW-0812">Transmembrane</keyword>
<dbReference type="Pfam" id="PF00892">
    <property type="entry name" value="EamA"/>
    <property type="match status" value="2"/>
</dbReference>
<comment type="similarity">
    <text evidence="1">Belongs to the EamA transporter family.</text>
</comment>
<dbReference type="EMBL" id="DXFW01000037">
    <property type="protein sequence ID" value="HIX06561.1"/>
    <property type="molecule type" value="Genomic_DNA"/>
</dbReference>
<evidence type="ECO:0000313" key="5">
    <source>
        <dbReference type="Proteomes" id="UP000824193"/>
    </source>
</evidence>
<feature type="transmembrane region" description="Helical" evidence="2">
    <location>
        <begin position="7"/>
        <end position="28"/>
    </location>
</feature>
<comment type="caution">
    <text evidence="4">The sequence shown here is derived from an EMBL/GenBank/DDBJ whole genome shotgun (WGS) entry which is preliminary data.</text>
</comment>
<dbReference type="SUPFAM" id="SSF103481">
    <property type="entry name" value="Multidrug resistance efflux transporter EmrE"/>
    <property type="match status" value="2"/>
</dbReference>
<evidence type="ECO:0000256" key="2">
    <source>
        <dbReference type="SAM" id="Phobius"/>
    </source>
</evidence>
<evidence type="ECO:0000313" key="4">
    <source>
        <dbReference type="EMBL" id="HIX06561.1"/>
    </source>
</evidence>
<feature type="domain" description="EamA" evidence="3">
    <location>
        <begin position="142"/>
        <end position="270"/>
    </location>
</feature>
<gene>
    <name evidence="4" type="ORF">H9865_10785</name>
</gene>
<dbReference type="InterPro" id="IPR000620">
    <property type="entry name" value="EamA_dom"/>
</dbReference>
<keyword evidence="2" id="KW-0472">Membrane</keyword>
<sequence length="288" mass="30377">MKRQKNGVFLVLAAAVLMSFGGLMIKAIPWNAMAVNSGRNLFAAMVTFGYMKAMGMPVRVNRTVLGCAACITACNVCYTLSTRLTTAANAVVLQYTSPVFILLYLWVFFKQKPRRLDLTACCVVFAGMACCFAGSLEAGGMAGNVLAVAAASCYAVVFMVNMFPGADSFSSYFFSQVMGFAVGLPWLVTEPNLNVGSWAAIVLMGAVQVGAAYILMARGLATTAPVAANLVCMTEPVLNPVWVALFWGEKVSPASLLGIAVVLGGLLFYNLAGAKKRGENAPEPAGVK</sequence>
<dbReference type="InterPro" id="IPR037185">
    <property type="entry name" value="EmrE-like"/>
</dbReference>
<keyword evidence="2" id="KW-1133">Transmembrane helix</keyword>
<protein>
    <submittedName>
        <fullName evidence="4">DMT family transporter</fullName>
    </submittedName>
</protein>
<reference evidence="4" key="2">
    <citation type="submission" date="2021-04" db="EMBL/GenBank/DDBJ databases">
        <authorList>
            <person name="Gilroy R."/>
        </authorList>
    </citation>
    <scope>NUCLEOTIDE SEQUENCE</scope>
    <source>
        <strain evidence="4">2239</strain>
    </source>
</reference>
<evidence type="ECO:0000256" key="1">
    <source>
        <dbReference type="ARBA" id="ARBA00007362"/>
    </source>
</evidence>
<feature type="domain" description="EamA" evidence="3">
    <location>
        <begin position="6"/>
        <end position="130"/>
    </location>
</feature>
<name>A0A9D1V5N7_9FIRM</name>
<dbReference type="Proteomes" id="UP000824193">
    <property type="component" value="Unassembled WGS sequence"/>
</dbReference>
<feature type="transmembrane region" description="Helical" evidence="2">
    <location>
        <begin position="141"/>
        <end position="160"/>
    </location>
</feature>
<evidence type="ECO:0000259" key="3">
    <source>
        <dbReference type="Pfam" id="PF00892"/>
    </source>
</evidence>
<dbReference type="GO" id="GO:0016020">
    <property type="term" value="C:membrane"/>
    <property type="evidence" value="ECO:0007669"/>
    <property type="project" value="InterPro"/>
</dbReference>
<feature type="transmembrane region" description="Helical" evidence="2">
    <location>
        <begin position="254"/>
        <end position="272"/>
    </location>
</feature>
<feature type="transmembrane region" description="Helical" evidence="2">
    <location>
        <begin position="63"/>
        <end position="81"/>
    </location>
</feature>
<organism evidence="4 5">
    <name type="scientific">Candidatus Allofournierella pullicola</name>
    <dbReference type="NCBI Taxonomy" id="2838596"/>
    <lineage>
        <taxon>Bacteria</taxon>
        <taxon>Bacillati</taxon>
        <taxon>Bacillota</taxon>
        <taxon>Clostridia</taxon>
        <taxon>Eubacteriales</taxon>
        <taxon>Oscillospiraceae</taxon>
        <taxon>Allofournierella</taxon>
    </lineage>
</organism>
<feature type="transmembrane region" description="Helical" evidence="2">
    <location>
        <begin position="195"/>
        <end position="215"/>
    </location>
</feature>
<proteinExistence type="inferred from homology"/>
<feature type="transmembrane region" description="Helical" evidence="2">
    <location>
        <begin position="172"/>
        <end position="189"/>
    </location>
</feature>
<feature type="transmembrane region" description="Helical" evidence="2">
    <location>
        <begin position="116"/>
        <end position="135"/>
    </location>
</feature>
<dbReference type="PANTHER" id="PTHR22911:SF79">
    <property type="entry name" value="MOBA-LIKE NTP TRANSFERASE DOMAIN-CONTAINING PROTEIN"/>
    <property type="match status" value="1"/>
</dbReference>
<dbReference type="PANTHER" id="PTHR22911">
    <property type="entry name" value="ACYL-MALONYL CONDENSING ENZYME-RELATED"/>
    <property type="match status" value="1"/>
</dbReference>
<accession>A0A9D1V5N7</accession>